<dbReference type="Proteomes" id="UP000017836">
    <property type="component" value="Unassembled WGS sequence"/>
</dbReference>
<reference evidence="2" key="1">
    <citation type="journal article" date="2013" name="Science">
        <title>The Amborella genome and the evolution of flowering plants.</title>
        <authorList>
            <consortium name="Amborella Genome Project"/>
        </authorList>
    </citation>
    <scope>NUCLEOTIDE SEQUENCE [LARGE SCALE GENOMIC DNA]</scope>
</reference>
<evidence type="ECO:0000313" key="1">
    <source>
        <dbReference type="EMBL" id="ERN03801.1"/>
    </source>
</evidence>
<evidence type="ECO:0000313" key="2">
    <source>
        <dbReference type="Proteomes" id="UP000017836"/>
    </source>
</evidence>
<name>W1P884_AMBTC</name>
<organism evidence="1 2">
    <name type="scientific">Amborella trichopoda</name>
    <dbReference type="NCBI Taxonomy" id="13333"/>
    <lineage>
        <taxon>Eukaryota</taxon>
        <taxon>Viridiplantae</taxon>
        <taxon>Streptophyta</taxon>
        <taxon>Embryophyta</taxon>
        <taxon>Tracheophyta</taxon>
        <taxon>Spermatophyta</taxon>
        <taxon>Magnoliopsida</taxon>
        <taxon>Amborellales</taxon>
        <taxon>Amborellaceae</taxon>
        <taxon>Amborella</taxon>
    </lineage>
</organism>
<dbReference type="HOGENOM" id="CLU_1930375_0_0_1"/>
<keyword evidence="2" id="KW-1185">Reference proteome</keyword>
<protein>
    <submittedName>
        <fullName evidence="1">Uncharacterized protein</fullName>
    </submittedName>
</protein>
<dbReference type="Gramene" id="ERN03801">
    <property type="protein sequence ID" value="ERN03801"/>
    <property type="gene ID" value="AMTR_s00078p00109900"/>
</dbReference>
<proteinExistence type="predicted"/>
<dbReference type="EMBL" id="KI394330">
    <property type="protein sequence ID" value="ERN03801.1"/>
    <property type="molecule type" value="Genomic_DNA"/>
</dbReference>
<sequence length="131" mass="14925">MNFWSKIASFSNKIKRNEVKRVGIEERDKTSSKWWFVRDSLWGCVGGREEAEAIFLRDKATTDAQNIRGKQCSKHSHSYLTQVVMHPTPHLVFGNTKNKPLQMSPTITRNPSITTFISISLILGSKQSTTQ</sequence>
<dbReference type="AlphaFoldDB" id="W1P884"/>
<gene>
    <name evidence="1" type="ORF">AMTR_s00078p00109900</name>
</gene>
<accession>W1P884</accession>